<feature type="chain" id="PRO_5046447518" evidence="1">
    <location>
        <begin position="28"/>
        <end position="70"/>
    </location>
</feature>
<proteinExistence type="predicted"/>
<keyword evidence="3" id="KW-1185">Reference proteome</keyword>
<evidence type="ECO:0000313" key="3">
    <source>
        <dbReference type="Proteomes" id="UP001164963"/>
    </source>
</evidence>
<accession>A0ABY6Q0I2</accession>
<dbReference type="RefSeq" id="WP_143203028.1">
    <property type="nucleotide sequence ID" value="NZ_CP098740.1"/>
</dbReference>
<keyword evidence="1" id="KW-0732">Signal</keyword>
<name>A0ABY6Q0I2_9ACTN</name>
<reference evidence="2" key="1">
    <citation type="journal article" date="2022" name="Front. Microbiol.">
        <title>Mirubactin C rescues the lethal effect of cell wall biosynthesis mutations in Bacillus subtilis.</title>
        <authorList>
            <person name="Kepplinger B."/>
            <person name="Wen X."/>
            <person name="Tyler A.R."/>
            <person name="Kim B.Y."/>
            <person name="Brown J."/>
            <person name="Banks P."/>
            <person name="Dashti Y."/>
            <person name="Mackenzie E.S."/>
            <person name="Wills C."/>
            <person name="Kawai Y."/>
            <person name="Waldron K.J."/>
            <person name="Allenby N.E.E."/>
            <person name="Wu L.J."/>
            <person name="Hall M.J."/>
            <person name="Errington J."/>
        </authorList>
    </citation>
    <scope>NUCLEOTIDE SEQUENCE</scope>
    <source>
        <strain evidence="2">MDA8-470</strain>
    </source>
</reference>
<sequence length="70" mass="6925">MSALPRTAAALLIASLALLGGAAAASAQSFVPAGAHQASDDFAGFEVEGGDINSVHHETNAAVFGDMVLD</sequence>
<dbReference type="Proteomes" id="UP001164963">
    <property type="component" value="Chromosome"/>
</dbReference>
<feature type="signal peptide" evidence="1">
    <location>
        <begin position="1"/>
        <end position="27"/>
    </location>
</feature>
<organism evidence="2 3">
    <name type="scientific">Streptomyces drozdowiczii</name>
    <dbReference type="NCBI Taxonomy" id="202862"/>
    <lineage>
        <taxon>Bacteria</taxon>
        <taxon>Bacillati</taxon>
        <taxon>Actinomycetota</taxon>
        <taxon>Actinomycetes</taxon>
        <taxon>Kitasatosporales</taxon>
        <taxon>Streptomycetaceae</taxon>
        <taxon>Streptomyces</taxon>
    </lineage>
</organism>
<evidence type="ECO:0000313" key="2">
    <source>
        <dbReference type="EMBL" id="UZK57928.1"/>
    </source>
</evidence>
<evidence type="ECO:0000256" key="1">
    <source>
        <dbReference type="SAM" id="SignalP"/>
    </source>
</evidence>
<dbReference type="EMBL" id="CP098740">
    <property type="protein sequence ID" value="UZK57928.1"/>
    <property type="molecule type" value="Genomic_DNA"/>
</dbReference>
<gene>
    <name evidence="2" type="ORF">NEH16_30990</name>
</gene>
<protein>
    <submittedName>
        <fullName evidence="2">Uncharacterized protein</fullName>
    </submittedName>
</protein>